<accession>A0AAQ1PDJ5</accession>
<gene>
    <name evidence="1" type="ORF">JV551A3_V1_2130003</name>
</gene>
<dbReference type="EMBL" id="OPYN01000213">
    <property type="protein sequence ID" value="SPO63625.1"/>
    <property type="molecule type" value="Genomic_DNA"/>
</dbReference>
<name>A0AAQ1PDJ5_9PSED</name>
<organism evidence="1 2">
    <name type="scientific">Pseudomonas inefficax</name>
    <dbReference type="NCBI Taxonomy" id="2078786"/>
    <lineage>
        <taxon>Bacteria</taxon>
        <taxon>Pseudomonadati</taxon>
        <taxon>Pseudomonadota</taxon>
        <taxon>Gammaproteobacteria</taxon>
        <taxon>Pseudomonadales</taxon>
        <taxon>Pseudomonadaceae</taxon>
        <taxon>Pseudomonas</taxon>
    </lineage>
</organism>
<sequence length="253" mass="28041">MEIRYVGGALRSAQDFGARERSTAIERMAELETPKEVIDEQISSLAKALSAAAERAELRDSQLSRSDLAVLAAKISERLFGLGYEFAKVAHDAETPDTEDPEWLARAKQATDFVNGRAGNPFAQLTQEQLSLIAYDEGGVFTVNERKAAAMETSRRYCEWSVYICSKISAEQQTSGSSAQGLQEILSYYRSLPAIEEARFGNYEVMITTQLNSSEIEWPEFNVSLIDMIATEWGADQDRLTDNLEVGNEPSSS</sequence>
<proteinExistence type="predicted"/>
<reference evidence="1 2" key="1">
    <citation type="submission" date="2018-02" db="EMBL/GenBank/DDBJ databases">
        <authorList>
            <person name="Dubost A."/>
        </authorList>
    </citation>
    <scope>NUCLEOTIDE SEQUENCE [LARGE SCALE GENOMIC DNA]</scope>
    <source>
        <strain evidence="2">JV551A3</strain>
    </source>
</reference>
<comment type="caution">
    <text evidence="1">The sequence shown here is derived from an EMBL/GenBank/DDBJ whole genome shotgun (WGS) entry which is preliminary data.</text>
</comment>
<dbReference type="AlphaFoldDB" id="A0AAQ1PDJ5"/>
<dbReference type="Proteomes" id="UP000294335">
    <property type="component" value="Unassembled WGS sequence"/>
</dbReference>
<evidence type="ECO:0000313" key="2">
    <source>
        <dbReference type="Proteomes" id="UP000294335"/>
    </source>
</evidence>
<protein>
    <submittedName>
        <fullName evidence="1">Uncharacterized protein</fullName>
    </submittedName>
</protein>
<evidence type="ECO:0000313" key="1">
    <source>
        <dbReference type="EMBL" id="SPO63625.1"/>
    </source>
</evidence>
<keyword evidence="2" id="KW-1185">Reference proteome</keyword>